<evidence type="ECO:0000259" key="1">
    <source>
        <dbReference type="Pfam" id="PF00462"/>
    </source>
</evidence>
<dbReference type="InterPro" id="IPR004480">
    <property type="entry name" value="Monothiol_GRX-rel"/>
</dbReference>
<comment type="caution">
    <text evidence="2">The sequence shown here is derived from an EMBL/GenBank/DDBJ whole genome shotgun (WGS) entry which is preliminary data.</text>
</comment>
<proteinExistence type="predicted"/>
<dbReference type="PROSITE" id="PS51354">
    <property type="entry name" value="GLUTAREDOXIN_2"/>
    <property type="match status" value="1"/>
</dbReference>
<dbReference type="PANTHER" id="PTHR10293:SF73">
    <property type="entry name" value="GLUTAREDOXIN-3"/>
    <property type="match status" value="1"/>
</dbReference>
<gene>
    <name evidence="2" type="primary">glrx3_2</name>
    <name evidence="2" type="ORF">E2C01_058238</name>
</gene>
<dbReference type="InterPro" id="IPR036249">
    <property type="entry name" value="Thioredoxin-like_sf"/>
</dbReference>
<dbReference type="GO" id="GO:0005829">
    <property type="term" value="C:cytosol"/>
    <property type="evidence" value="ECO:0007669"/>
    <property type="project" value="TreeGrafter"/>
</dbReference>
<feature type="domain" description="Glutaredoxin" evidence="1">
    <location>
        <begin position="47"/>
        <end position="79"/>
    </location>
</feature>
<reference evidence="2 3" key="1">
    <citation type="submission" date="2019-05" db="EMBL/GenBank/DDBJ databases">
        <title>Another draft genome of Portunus trituberculatus and its Hox gene families provides insights of decapod evolution.</title>
        <authorList>
            <person name="Jeong J.-H."/>
            <person name="Song I."/>
            <person name="Kim S."/>
            <person name="Choi T."/>
            <person name="Kim D."/>
            <person name="Ryu S."/>
            <person name="Kim W."/>
        </authorList>
    </citation>
    <scope>NUCLEOTIDE SEQUENCE [LARGE SCALE GENOMIC DNA]</scope>
    <source>
        <tissue evidence="2">Muscle</tissue>
    </source>
</reference>
<evidence type="ECO:0000313" key="3">
    <source>
        <dbReference type="Proteomes" id="UP000324222"/>
    </source>
</evidence>
<accession>A0A5B7H457</accession>
<dbReference type="PANTHER" id="PTHR10293">
    <property type="entry name" value="GLUTAREDOXIN FAMILY MEMBER"/>
    <property type="match status" value="1"/>
</dbReference>
<dbReference type="EMBL" id="VSRR010021676">
    <property type="protein sequence ID" value="MPC64127.1"/>
    <property type="molecule type" value="Genomic_DNA"/>
</dbReference>
<dbReference type="SUPFAM" id="SSF52833">
    <property type="entry name" value="Thioredoxin-like"/>
    <property type="match status" value="1"/>
</dbReference>
<name>A0A5B7H457_PORTR</name>
<dbReference type="Gene3D" id="3.40.30.10">
    <property type="entry name" value="Glutaredoxin"/>
    <property type="match status" value="1"/>
</dbReference>
<organism evidence="2 3">
    <name type="scientific">Portunus trituberculatus</name>
    <name type="common">Swimming crab</name>
    <name type="synonym">Neptunus trituberculatus</name>
    <dbReference type="NCBI Taxonomy" id="210409"/>
    <lineage>
        <taxon>Eukaryota</taxon>
        <taxon>Metazoa</taxon>
        <taxon>Ecdysozoa</taxon>
        <taxon>Arthropoda</taxon>
        <taxon>Crustacea</taxon>
        <taxon>Multicrustacea</taxon>
        <taxon>Malacostraca</taxon>
        <taxon>Eumalacostraca</taxon>
        <taxon>Eucarida</taxon>
        <taxon>Decapoda</taxon>
        <taxon>Pleocyemata</taxon>
        <taxon>Brachyura</taxon>
        <taxon>Eubrachyura</taxon>
        <taxon>Portunoidea</taxon>
        <taxon>Portunidae</taxon>
        <taxon>Portuninae</taxon>
        <taxon>Portunus</taxon>
    </lineage>
</organism>
<sequence>MFRILQVSSPSYTSVGWQQQEVCWSVTSVPSGMLYGLAGSSDQALLLHSLPYETFDILTDEEVRQGLKTFSNWPTYPQVLLLLGKY</sequence>
<dbReference type="GO" id="GO:0005634">
    <property type="term" value="C:nucleus"/>
    <property type="evidence" value="ECO:0007669"/>
    <property type="project" value="TreeGrafter"/>
</dbReference>
<keyword evidence="3" id="KW-1185">Reference proteome</keyword>
<evidence type="ECO:0000313" key="2">
    <source>
        <dbReference type="EMBL" id="MPC64127.1"/>
    </source>
</evidence>
<dbReference type="Pfam" id="PF00462">
    <property type="entry name" value="Glutaredoxin"/>
    <property type="match status" value="1"/>
</dbReference>
<dbReference type="InterPro" id="IPR002109">
    <property type="entry name" value="Glutaredoxin"/>
</dbReference>
<dbReference type="GO" id="GO:0006879">
    <property type="term" value="P:intracellular iron ion homeostasis"/>
    <property type="evidence" value="ECO:0007669"/>
    <property type="project" value="TreeGrafter"/>
</dbReference>
<dbReference type="AlphaFoldDB" id="A0A5B7H457"/>
<dbReference type="Proteomes" id="UP000324222">
    <property type="component" value="Unassembled WGS sequence"/>
</dbReference>
<protein>
    <submittedName>
        <fullName evidence="2">Glutaredoxin 3</fullName>
    </submittedName>
</protein>